<evidence type="ECO:0000256" key="6">
    <source>
        <dbReference type="ARBA" id="ARBA00022691"/>
    </source>
</evidence>
<evidence type="ECO:0000313" key="9">
    <source>
        <dbReference type="EMBL" id="KAK7483172.1"/>
    </source>
</evidence>
<dbReference type="GO" id="GO:0032259">
    <property type="term" value="P:methylation"/>
    <property type="evidence" value="ECO:0007669"/>
    <property type="project" value="UniProtKB-KW"/>
</dbReference>
<dbReference type="PANTHER" id="PTHR13600">
    <property type="entry name" value="LEUCINE CARBOXYL METHYLTRANSFERASE"/>
    <property type="match status" value="1"/>
</dbReference>
<dbReference type="PANTHER" id="PTHR13600:SF33">
    <property type="entry name" value="LEUCINE CARBOXYL METHYLTRANSFERASE 1"/>
    <property type="match status" value="1"/>
</dbReference>
<dbReference type="InterPro" id="IPR016651">
    <property type="entry name" value="LCMT1"/>
</dbReference>
<accession>A0ABD0K7X6</accession>
<dbReference type="PIRSF" id="PIRSF016305">
    <property type="entry name" value="LCM_mtfrase"/>
    <property type="match status" value="1"/>
</dbReference>
<reference evidence="9 10" key="1">
    <citation type="journal article" date="2023" name="Sci. Data">
        <title>Genome assembly of the Korean intertidal mud-creeper Batillaria attramentaria.</title>
        <authorList>
            <person name="Patra A.K."/>
            <person name="Ho P.T."/>
            <person name="Jun S."/>
            <person name="Lee S.J."/>
            <person name="Kim Y."/>
            <person name="Won Y.J."/>
        </authorList>
    </citation>
    <scope>NUCLEOTIDE SEQUENCE [LARGE SCALE GENOMIC DNA]</scope>
    <source>
        <strain evidence="9">Wonlab-2016</strain>
    </source>
</reference>
<organism evidence="9 10">
    <name type="scientific">Batillaria attramentaria</name>
    <dbReference type="NCBI Taxonomy" id="370345"/>
    <lineage>
        <taxon>Eukaryota</taxon>
        <taxon>Metazoa</taxon>
        <taxon>Spiralia</taxon>
        <taxon>Lophotrochozoa</taxon>
        <taxon>Mollusca</taxon>
        <taxon>Gastropoda</taxon>
        <taxon>Caenogastropoda</taxon>
        <taxon>Sorbeoconcha</taxon>
        <taxon>Cerithioidea</taxon>
        <taxon>Batillariidae</taxon>
        <taxon>Batillaria</taxon>
    </lineage>
</organism>
<dbReference type="InterPro" id="IPR007213">
    <property type="entry name" value="Ppm1/Ppm2/Tcmp"/>
</dbReference>
<sequence>MACEDAVMATNDDAAQCKRFAVEKGYWNDPYISLLVPKGKSGHAPEINRGYYARVTAIRILKQKFIEMANRECQVVSLGAGFDTSYWCLKELGLNPKSYIEMDFSAVTSRKCQQIKSKKVLLDKLATEDGDIMWSSSEMHAGDYHLVSADLRKISEVEQKLADCGVDKSLPTLFVTECVLVNMGDKFGQVMVENLRTRDCLLHGVAACASLDTQKQRFTSQGWTDATALEMMTVYTHLPKADLQRIERIEFLDERELLEQLYTHYCLVWAYQDKSAVGLKDINLW</sequence>
<dbReference type="EMBL" id="JACVVK020000231">
    <property type="protein sequence ID" value="KAK7483172.1"/>
    <property type="molecule type" value="Genomic_DNA"/>
</dbReference>
<feature type="binding site" evidence="8">
    <location>
        <position position="54"/>
    </location>
    <ligand>
        <name>S-adenosyl-L-methionine</name>
        <dbReference type="ChEBI" id="CHEBI:59789"/>
    </ligand>
</feature>
<dbReference type="GO" id="GO:0018423">
    <property type="term" value="F:protein C-terminal leucine carboxyl O-methyltransferase activity"/>
    <property type="evidence" value="ECO:0007669"/>
    <property type="project" value="UniProtKB-EC"/>
</dbReference>
<keyword evidence="5 7" id="KW-0808">Transferase</keyword>
<evidence type="ECO:0000256" key="4">
    <source>
        <dbReference type="ARBA" id="ARBA00022603"/>
    </source>
</evidence>
<dbReference type="Pfam" id="PF04072">
    <property type="entry name" value="LCM"/>
    <property type="match status" value="1"/>
</dbReference>
<comment type="similarity">
    <text evidence="3 7">Belongs to the methyltransferase superfamily. LCMT family.</text>
</comment>
<evidence type="ECO:0000256" key="2">
    <source>
        <dbReference type="ARBA" id="ARBA00003455"/>
    </source>
</evidence>
<evidence type="ECO:0000256" key="5">
    <source>
        <dbReference type="ARBA" id="ARBA00022679"/>
    </source>
</evidence>
<feature type="binding site" evidence="8">
    <location>
        <position position="79"/>
    </location>
    <ligand>
        <name>S-adenosyl-L-methionine</name>
        <dbReference type="ChEBI" id="CHEBI:59789"/>
    </ligand>
</feature>
<dbReference type="SUPFAM" id="SSF53335">
    <property type="entry name" value="S-adenosyl-L-methionine-dependent methyltransferases"/>
    <property type="match status" value="1"/>
</dbReference>
<comment type="catalytic activity">
    <reaction evidence="1 7">
        <text>[phosphatase 2A protein]-C-terminal L-leucine + S-adenosyl-L-methionine = [phosphatase 2A protein]-C-terminal L-leucine methyl ester + S-adenosyl-L-homocysteine</text>
        <dbReference type="Rhea" id="RHEA:48544"/>
        <dbReference type="Rhea" id="RHEA-COMP:12134"/>
        <dbReference type="Rhea" id="RHEA-COMP:12135"/>
        <dbReference type="ChEBI" id="CHEBI:57856"/>
        <dbReference type="ChEBI" id="CHEBI:59789"/>
        <dbReference type="ChEBI" id="CHEBI:90516"/>
        <dbReference type="ChEBI" id="CHEBI:90517"/>
        <dbReference type="EC" id="2.1.1.233"/>
    </reaction>
</comment>
<keyword evidence="4 7" id="KW-0489">Methyltransferase</keyword>
<feature type="binding site" evidence="8">
    <location>
        <begin position="150"/>
        <end position="151"/>
    </location>
    <ligand>
        <name>S-adenosyl-L-methionine</name>
        <dbReference type="ChEBI" id="CHEBI:59789"/>
    </ligand>
</feature>
<evidence type="ECO:0000256" key="3">
    <source>
        <dbReference type="ARBA" id="ARBA00010703"/>
    </source>
</evidence>
<dbReference type="Proteomes" id="UP001519460">
    <property type="component" value="Unassembled WGS sequence"/>
</dbReference>
<comment type="function">
    <text evidence="2 7">Methylates the carboxyl group of the C-terminal leucine residue of protein phosphatase 2A catalytic subunits to form alpha-leucine ester residues.</text>
</comment>
<evidence type="ECO:0000256" key="1">
    <source>
        <dbReference type="ARBA" id="ARBA00000724"/>
    </source>
</evidence>
<name>A0ABD0K7X6_9CAEN</name>
<dbReference type="EC" id="2.1.1.233" evidence="7"/>
<keyword evidence="6 7" id="KW-0949">S-adenosyl-L-methionine</keyword>
<proteinExistence type="inferred from homology"/>
<gene>
    <name evidence="9" type="ORF">BaRGS_00025576</name>
</gene>
<dbReference type="InterPro" id="IPR029063">
    <property type="entry name" value="SAM-dependent_MTases_sf"/>
</dbReference>
<dbReference type="Gene3D" id="3.40.50.150">
    <property type="entry name" value="Vaccinia Virus protein VP39"/>
    <property type="match status" value="2"/>
</dbReference>
<evidence type="ECO:0000256" key="8">
    <source>
        <dbReference type="PIRSR" id="PIRSR016305-1"/>
    </source>
</evidence>
<protein>
    <recommendedName>
        <fullName evidence="7">Leucine carboxyl methyltransferase 1</fullName>
        <ecNumber evidence="7">2.1.1.233</ecNumber>
    </recommendedName>
</protein>
<keyword evidence="10" id="KW-1185">Reference proteome</keyword>
<evidence type="ECO:0000313" key="10">
    <source>
        <dbReference type="Proteomes" id="UP001519460"/>
    </source>
</evidence>
<evidence type="ECO:0000256" key="7">
    <source>
        <dbReference type="PIRNR" id="PIRNR016305"/>
    </source>
</evidence>
<comment type="caution">
    <text evidence="9">The sequence shown here is derived from an EMBL/GenBank/DDBJ whole genome shotgun (WGS) entry which is preliminary data.</text>
</comment>
<feature type="binding site" evidence="8">
    <location>
        <position position="177"/>
    </location>
    <ligand>
        <name>S-adenosyl-L-methionine</name>
        <dbReference type="ChEBI" id="CHEBI:59789"/>
    </ligand>
</feature>
<dbReference type="AlphaFoldDB" id="A0ABD0K7X6"/>